<feature type="compositionally biased region" description="Acidic residues" evidence="1">
    <location>
        <begin position="38"/>
        <end position="65"/>
    </location>
</feature>
<dbReference type="GO" id="GO:0016651">
    <property type="term" value="F:oxidoreductase activity, acting on NAD(P)H"/>
    <property type="evidence" value="ECO:0007669"/>
    <property type="project" value="UniProtKB-ARBA"/>
</dbReference>
<evidence type="ECO:0000313" key="4">
    <source>
        <dbReference type="EMBL" id="HIX48200.1"/>
    </source>
</evidence>
<dbReference type="InterPro" id="IPR008254">
    <property type="entry name" value="Flavodoxin/NO_synth"/>
</dbReference>
<dbReference type="PROSITE" id="PS51257">
    <property type="entry name" value="PROKAR_LIPOPROTEIN"/>
    <property type="match status" value="1"/>
</dbReference>
<dbReference type="PROSITE" id="PS50902">
    <property type="entry name" value="FLAVODOXIN_LIKE"/>
    <property type="match status" value="1"/>
</dbReference>
<comment type="caution">
    <text evidence="4">The sequence shown here is derived from an EMBL/GenBank/DDBJ whole genome shotgun (WGS) entry which is preliminary data.</text>
</comment>
<dbReference type="EMBL" id="DXFA01000079">
    <property type="protein sequence ID" value="HIX48200.1"/>
    <property type="molecule type" value="Genomic_DNA"/>
</dbReference>
<evidence type="ECO:0000313" key="5">
    <source>
        <dbReference type="Proteomes" id="UP000824243"/>
    </source>
</evidence>
<dbReference type="SUPFAM" id="SSF52218">
    <property type="entry name" value="Flavoproteins"/>
    <property type="match status" value="1"/>
</dbReference>
<name>A0A9D1VWD2_9FIRM</name>
<feature type="chain" id="PRO_5039159228" evidence="2">
    <location>
        <begin position="24"/>
        <end position="232"/>
    </location>
</feature>
<organism evidence="4 5">
    <name type="scientific">Candidatus Mediterraneibacter caccavium</name>
    <dbReference type="NCBI Taxonomy" id="2838661"/>
    <lineage>
        <taxon>Bacteria</taxon>
        <taxon>Bacillati</taxon>
        <taxon>Bacillota</taxon>
        <taxon>Clostridia</taxon>
        <taxon>Lachnospirales</taxon>
        <taxon>Lachnospiraceae</taxon>
        <taxon>Mediterraneibacter</taxon>
    </lineage>
</organism>
<dbReference type="PANTHER" id="PTHR39201:SF1">
    <property type="entry name" value="FLAVODOXIN-LIKE DOMAIN-CONTAINING PROTEIN"/>
    <property type="match status" value="1"/>
</dbReference>
<dbReference type="PANTHER" id="PTHR39201">
    <property type="entry name" value="EXPORTED PROTEIN-RELATED"/>
    <property type="match status" value="1"/>
</dbReference>
<gene>
    <name evidence="4" type="ORF">H9981_04195</name>
</gene>
<evidence type="ECO:0000256" key="1">
    <source>
        <dbReference type="SAM" id="MobiDB-lite"/>
    </source>
</evidence>
<reference evidence="4" key="2">
    <citation type="submission" date="2021-04" db="EMBL/GenBank/DDBJ databases">
        <authorList>
            <person name="Gilroy R."/>
        </authorList>
    </citation>
    <scope>NUCLEOTIDE SEQUENCE</scope>
    <source>
        <strain evidence="4">ChiSjej5B23-15282</strain>
    </source>
</reference>
<protein>
    <submittedName>
        <fullName evidence="4">NAD(P)H-dependent oxidoreductase</fullName>
    </submittedName>
</protein>
<dbReference type="Proteomes" id="UP000824243">
    <property type="component" value="Unassembled WGS sequence"/>
</dbReference>
<feature type="signal peptide" evidence="2">
    <location>
        <begin position="1"/>
        <end position="23"/>
    </location>
</feature>
<feature type="domain" description="Flavodoxin-like" evidence="3">
    <location>
        <begin position="73"/>
        <end position="225"/>
    </location>
</feature>
<dbReference type="AlphaFoldDB" id="A0A9D1VWD2"/>
<dbReference type="GO" id="GO:0010181">
    <property type="term" value="F:FMN binding"/>
    <property type="evidence" value="ECO:0007669"/>
    <property type="project" value="InterPro"/>
</dbReference>
<dbReference type="Gene3D" id="3.40.50.360">
    <property type="match status" value="1"/>
</dbReference>
<feature type="region of interest" description="Disordered" evidence="1">
    <location>
        <begin position="29"/>
        <end position="67"/>
    </location>
</feature>
<evidence type="ECO:0000256" key="2">
    <source>
        <dbReference type="SAM" id="SignalP"/>
    </source>
</evidence>
<dbReference type="InterPro" id="IPR029039">
    <property type="entry name" value="Flavoprotein-like_sf"/>
</dbReference>
<accession>A0A9D1VWD2</accession>
<proteinExistence type="predicted"/>
<sequence length="232" mass="24524">MKSKFLKKRLSVMLVGTAVFSLAACSGGADTGEPAETLTEESVEVQAEAEDTDAGQEPAAGEETDAAAGEGGALVAYFSWSGNTEAVAQEIQAQTGADLFEIVPAEPYTDDYNELLDIAQEEQSSDARPAISETVDLSSYDTVYLGFPNWWGDMPMILYTFLDEYDLSGKTIAPFNTSGGSGFSGSLDTIAEMEPEAEITEGLSLGDGEAEDCADDVAEWLANIGMTEEADS</sequence>
<reference evidence="4" key="1">
    <citation type="journal article" date="2021" name="PeerJ">
        <title>Extensive microbial diversity within the chicken gut microbiome revealed by metagenomics and culture.</title>
        <authorList>
            <person name="Gilroy R."/>
            <person name="Ravi A."/>
            <person name="Getino M."/>
            <person name="Pursley I."/>
            <person name="Horton D.L."/>
            <person name="Alikhan N.F."/>
            <person name="Baker D."/>
            <person name="Gharbi K."/>
            <person name="Hall N."/>
            <person name="Watson M."/>
            <person name="Adriaenssens E.M."/>
            <person name="Foster-Nyarko E."/>
            <person name="Jarju S."/>
            <person name="Secka A."/>
            <person name="Antonio M."/>
            <person name="Oren A."/>
            <person name="Chaudhuri R.R."/>
            <person name="La Ragione R."/>
            <person name="Hildebrand F."/>
            <person name="Pallen M.J."/>
        </authorList>
    </citation>
    <scope>NUCLEOTIDE SEQUENCE</scope>
    <source>
        <strain evidence="4">ChiSjej5B23-15282</strain>
    </source>
</reference>
<keyword evidence="2" id="KW-0732">Signal</keyword>
<evidence type="ECO:0000259" key="3">
    <source>
        <dbReference type="PROSITE" id="PS50902"/>
    </source>
</evidence>
<dbReference type="Pfam" id="PF12682">
    <property type="entry name" value="Flavodoxin_4"/>
    <property type="match status" value="1"/>
</dbReference>